<dbReference type="Pfam" id="PF13482">
    <property type="entry name" value="RNase_H_2"/>
    <property type="match status" value="1"/>
</dbReference>
<dbReference type="EMBL" id="CP060632">
    <property type="protein sequence ID" value="QNL98503.1"/>
    <property type="molecule type" value="Genomic_DNA"/>
</dbReference>
<dbReference type="InterPro" id="IPR038720">
    <property type="entry name" value="YprB_RNase_H-like_dom"/>
</dbReference>
<dbReference type="Proteomes" id="UP000515819">
    <property type="component" value="Chromosome"/>
</dbReference>
<protein>
    <submittedName>
        <fullName evidence="2">Ribonuclease H-like domain-containing protein</fullName>
    </submittedName>
</protein>
<evidence type="ECO:0000259" key="1">
    <source>
        <dbReference type="Pfam" id="PF13482"/>
    </source>
</evidence>
<keyword evidence="3" id="KW-1185">Reference proteome</keyword>
<name>A0A7G9FIX2_9FIRM</name>
<dbReference type="Gene3D" id="3.30.420.10">
    <property type="entry name" value="Ribonuclease H-like superfamily/Ribonuclease H"/>
    <property type="match status" value="1"/>
</dbReference>
<dbReference type="InterPro" id="IPR036397">
    <property type="entry name" value="RNaseH_sf"/>
</dbReference>
<evidence type="ECO:0000313" key="2">
    <source>
        <dbReference type="EMBL" id="QNL98503.1"/>
    </source>
</evidence>
<dbReference type="InterPro" id="IPR012337">
    <property type="entry name" value="RNaseH-like_sf"/>
</dbReference>
<dbReference type="AlphaFoldDB" id="A0A7G9FIX2"/>
<dbReference type="RefSeq" id="WP_021985468.1">
    <property type="nucleotide sequence ID" value="NZ_CP060632.1"/>
</dbReference>
<dbReference type="PANTHER" id="PTHR38462:SF1">
    <property type="entry name" value="YPRB RIBONUCLEASE H-LIKE DOMAIN-CONTAINING PROTEIN"/>
    <property type="match status" value="1"/>
</dbReference>
<dbReference type="KEGG" id="wcp:H9Q76_06930"/>
<accession>A0A7G9FIX2</accession>
<organism evidence="2 3">
    <name type="scientific">Wujia chipingensis</name>
    <dbReference type="NCBI Taxonomy" id="2763670"/>
    <lineage>
        <taxon>Bacteria</taxon>
        <taxon>Bacillati</taxon>
        <taxon>Bacillota</taxon>
        <taxon>Clostridia</taxon>
        <taxon>Lachnospirales</taxon>
        <taxon>Lachnospiraceae</taxon>
        <taxon>Wujia</taxon>
    </lineage>
</organism>
<sequence length="355" mass="41874">MEKVVNEAHRSKFQTLEQFYTSEDLLVFDIETTGFTAEHTALYLIGCAYYKNRQWNICQWFNQDGRSEADILEQFLSFAMNYKYVITYNGDGFDIPYITKKAKAYGMENTLAHMESIDIYKQIRFLKDVLHMENMKQKSVERFLGIHRLDKYSGGDLIKVYQEYVKLPVKTNKQLLLQHNYEDLEGLLDCTSMLAYCKFKAGCLLVRKMSVRQNRLLFSLELEYQLPKRLTIGLNDIIITGFQKEATINAPIYTEELKFFFDNYRDYYYLPAEDMAVHKSVASYVDKNYREPAKKETCYLRKKGYFISQIDDGILSGYKRDYEDKESFIELTDSFLQDLDLLHAYARHIIRLALS</sequence>
<dbReference type="PANTHER" id="PTHR38462">
    <property type="entry name" value="EXONUCLEASE-LIKE PROTEIN"/>
    <property type="match status" value="1"/>
</dbReference>
<gene>
    <name evidence="2" type="ORF">H9Q76_06930</name>
</gene>
<proteinExistence type="predicted"/>
<feature type="domain" description="YprB ribonuclease H-like" evidence="1">
    <location>
        <begin position="27"/>
        <end position="187"/>
    </location>
</feature>
<reference evidence="2 3" key="1">
    <citation type="submission" date="2020-08" db="EMBL/GenBank/DDBJ databases">
        <authorList>
            <person name="Liu C."/>
            <person name="Sun Q."/>
        </authorList>
    </citation>
    <scope>NUCLEOTIDE SEQUENCE [LARGE SCALE GENOMIC DNA]</scope>
    <source>
        <strain evidence="2 3">NSJ-4</strain>
    </source>
</reference>
<evidence type="ECO:0000313" key="3">
    <source>
        <dbReference type="Proteomes" id="UP000515819"/>
    </source>
</evidence>
<dbReference type="SUPFAM" id="SSF53098">
    <property type="entry name" value="Ribonuclease H-like"/>
    <property type="match status" value="1"/>
</dbReference>
<dbReference type="GO" id="GO:0003676">
    <property type="term" value="F:nucleic acid binding"/>
    <property type="evidence" value="ECO:0007669"/>
    <property type="project" value="InterPro"/>
</dbReference>